<keyword evidence="6 7" id="KW-0414">Isoprene biosynthesis</keyword>
<dbReference type="NCBIfam" id="TIGR00612">
    <property type="entry name" value="ispG_gcpE"/>
    <property type="match status" value="1"/>
</dbReference>
<evidence type="ECO:0000256" key="2">
    <source>
        <dbReference type="ARBA" id="ARBA00022723"/>
    </source>
</evidence>
<dbReference type="PANTHER" id="PTHR30454:SF0">
    <property type="entry name" value="4-HYDROXY-3-METHYLBUT-2-EN-1-YL DIPHOSPHATE SYNTHASE (FERREDOXIN), CHLOROPLASTIC"/>
    <property type="match status" value="1"/>
</dbReference>
<dbReference type="GO" id="GO:0141197">
    <property type="term" value="F:4-hydroxy-3-methylbut-2-enyl-diphosphate synthase activity (flavodoxin)"/>
    <property type="evidence" value="ECO:0007669"/>
    <property type="project" value="UniProtKB-EC"/>
</dbReference>
<protein>
    <recommendedName>
        <fullName evidence="7">4-hydroxy-3-methylbut-2-en-1-yl diphosphate synthase (flavodoxin)</fullName>
        <ecNumber evidence="7">1.17.7.3</ecNumber>
    </recommendedName>
    <alternativeName>
        <fullName evidence="7">1-hydroxy-2-methyl-2-(E)-butenyl 4-diphosphate synthase</fullName>
    </alternativeName>
</protein>
<keyword evidence="5 7" id="KW-0411">Iron-sulfur</keyword>
<evidence type="ECO:0000256" key="4">
    <source>
        <dbReference type="ARBA" id="ARBA00023004"/>
    </source>
</evidence>
<evidence type="ECO:0000259" key="9">
    <source>
        <dbReference type="Pfam" id="PF26540"/>
    </source>
</evidence>
<evidence type="ECO:0000313" key="10">
    <source>
        <dbReference type="EMBL" id="HGB36073.1"/>
    </source>
</evidence>
<feature type="binding site" evidence="7">
    <location>
        <position position="298"/>
    </location>
    <ligand>
        <name>[4Fe-4S] cluster</name>
        <dbReference type="ChEBI" id="CHEBI:49883"/>
    </ligand>
</feature>
<keyword evidence="4 7" id="KW-0408">Iron</keyword>
<dbReference type="AlphaFoldDB" id="A0A7V3NTN9"/>
<dbReference type="InterPro" id="IPR016425">
    <property type="entry name" value="IspG_bac"/>
</dbReference>
<keyword evidence="1 7" id="KW-0004">4Fe-4S</keyword>
<comment type="pathway">
    <text evidence="7">Isoprenoid biosynthesis; isopentenyl diphosphate biosynthesis via DXP pathway; isopentenyl diphosphate from 1-deoxy-D-xylulose 5-phosphate: step 5/6.</text>
</comment>
<dbReference type="EC" id="1.17.7.3" evidence="7"/>
<evidence type="ECO:0000256" key="3">
    <source>
        <dbReference type="ARBA" id="ARBA00023002"/>
    </source>
</evidence>
<feature type="domain" description="IspG TIM-barrel" evidence="8">
    <location>
        <begin position="5"/>
        <end position="245"/>
    </location>
</feature>
<reference evidence="10" key="1">
    <citation type="journal article" date="2020" name="mSystems">
        <title>Genome- and Community-Level Interaction Insights into Carbon Utilization and Element Cycling Functions of Hydrothermarchaeota in Hydrothermal Sediment.</title>
        <authorList>
            <person name="Zhou Z."/>
            <person name="Liu Y."/>
            <person name="Xu W."/>
            <person name="Pan J."/>
            <person name="Luo Z.H."/>
            <person name="Li M."/>
        </authorList>
    </citation>
    <scope>NUCLEOTIDE SEQUENCE [LARGE SCALE GENOMIC DNA]</scope>
    <source>
        <strain evidence="10">SpSt-754</strain>
    </source>
</reference>
<keyword evidence="2 7" id="KW-0479">Metal-binding</keyword>
<evidence type="ECO:0000256" key="1">
    <source>
        <dbReference type="ARBA" id="ARBA00022485"/>
    </source>
</evidence>
<comment type="cofactor">
    <cofactor evidence="7">
        <name>[4Fe-4S] cluster</name>
        <dbReference type="ChEBI" id="CHEBI:49883"/>
    </cofactor>
    <text evidence="7">Binds 1 [4Fe-4S] cluster.</text>
</comment>
<dbReference type="EMBL" id="DTGD01000152">
    <property type="protein sequence ID" value="HGB36073.1"/>
    <property type="molecule type" value="Genomic_DNA"/>
</dbReference>
<dbReference type="SUPFAM" id="SSF56014">
    <property type="entry name" value="Nitrite and sulphite reductase 4Fe-4S domain-like"/>
    <property type="match status" value="1"/>
</dbReference>
<dbReference type="GO" id="GO:0046429">
    <property type="term" value="F:4-hydroxy-3-methylbut-2-en-1-yl diphosphate synthase activity (ferredoxin)"/>
    <property type="evidence" value="ECO:0007669"/>
    <property type="project" value="UniProtKB-UniRule"/>
</dbReference>
<dbReference type="Pfam" id="PF04551">
    <property type="entry name" value="GcpE"/>
    <property type="match status" value="1"/>
</dbReference>
<dbReference type="InterPro" id="IPR058578">
    <property type="entry name" value="IspG_TIM"/>
</dbReference>
<accession>A0A7V3NTN9</accession>
<dbReference type="InterPro" id="IPR011005">
    <property type="entry name" value="Dihydropteroate_synth-like_sf"/>
</dbReference>
<proteinExistence type="inferred from homology"/>
<dbReference type="GO" id="GO:0019288">
    <property type="term" value="P:isopentenyl diphosphate biosynthetic process, methylerythritol 4-phosphate pathway"/>
    <property type="evidence" value="ECO:0007669"/>
    <property type="project" value="UniProtKB-UniRule"/>
</dbReference>
<dbReference type="InterPro" id="IPR004588">
    <property type="entry name" value="IspG_bac-typ"/>
</dbReference>
<comment type="caution">
    <text evidence="10">The sequence shown here is derived from an EMBL/GenBank/DDBJ whole genome shotgun (WGS) entry which is preliminary data.</text>
</comment>
<comment type="similarity">
    <text evidence="7">Belongs to the IspG family.</text>
</comment>
<dbReference type="GO" id="GO:0051539">
    <property type="term" value="F:4 iron, 4 sulfur cluster binding"/>
    <property type="evidence" value="ECO:0007669"/>
    <property type="project" value="UniProtKB-UniRule"/>
</dbReference>
<comment type="catalytic activity">
    <reaction evidence="7">
        <text>(2E)-4-hydroxy-3-methylbut-2-enyl diphosphate + oxidized [flavodoxin] + H2O + 2 H(+) = 2-C-methyl-D-erythritol 2,4-cyclic diphosphate + reduced [flavodoxin]</text>
        <dbReference type="Rhea" id="RHEA:43604"/>
        <dbReference type="Rhea" id="RHEA-COMP:10622"/>
        <dbReference type="Rhea" id="RHEA-COMP:10623"/>
        <dbReference type="ChEBI" id="CHEBI:15377"/>
        <dbReference type="ChEBI" id="CHEBI:15378"/>
        <dbReference type="ChEBI" id="CHEBI:57618"/>
        <dbReference type="ChEBI" id="CHEBI:58210"/>
        <dbReference type="ChEBI" id="CHEBI:58483"/>
        <dbReference type="ChEBI" id="CHEBI:128753"/>
        <dbReference type="EC" id="1.17.7.3"/>
    </reaction>
</comment>
<dbReference type="InterPro" id="IPR045854">
    <property type="entry name" value="NO2/SO3_Rdtase_4Fe4S_sf"/>
</dbReference>
<gene>
    <name evidence="7" type="primary">ispG</name>
    <name evidence="10" type="ORF">ENV38_04135</name>
</gene>
<dbReference type="InterPro" id="IPR058579">
    <property type="entry name" value="IspG_C"/>
</dbReference>
<dbReference type="NCBIfam" id="NF001540">
    <property type="entry name" value="PRK00366.1"/>
    <property type="match status" value="1"/>
</dbReference>
<dbReference type="PIRSF" id="PIRSF004640">
    <property type="entry name" value="IspG"/>
    <property type="match status" value="1"/>
</dbReference>
<comment type="function">
    <text evidence="7">Converts 2C-methyl-D-erythritol 2,4-cyclodiphosphate (ME-2,4cPP) into 1-hydroxy-2-methyl-2-(E)-butenyl 4-diphosphate.</text>
</comment>
<dbReference type="PANTHER" id="PTHR30454">
    <property type="entry name" value="4-HYDROXY-3-METHYLBUT-2-EN-1-YL DIPHOSPHATE SYNTHASE"/>
    <property type="match status" value="1"/>
</dbReference>
<dbReference type="UniPathway" id="UPA00056">
    <property type="reaction ID" value="UER00096"/>
</dbReference>
<feature type="binding site" evidence="7">
    <location>
        <position position="266"/>
    </location>
    <ligand>
        <name>[4Fe-4S] cluster</name>
        <dbReference type="ChEBI" id="CHEBI:49883"/>
    </ligand>
</feature>
<name>A0A7V3NTN9_UNCW3</name>
<feature type="binding site" evidence="7">
    <location>
        <position position="305"/>
    </location>
    <ligand>
        <name>[4Fe-4S] cluster</name>
        <dbReference type="ChEBI" id="CHEBI:49883"/>
    </ligand>
</feature>
<feature type="binding site" evidence="7">
    <location>
        <position position="263"/>
    </location>
    <ligand>
        <name>[4Fe-4S] cluster</name>
        <dbReference type="ChEBI" id="CHEBI:49883"/>
    </ligand>
</feature>
<dbReference type="GO" id="GO:0005506">
    <property type="term" value="F:iron ion binding"/>
    <property type="evidence" value="ECO:0007669"/>
    <property type="project" value="InterPro"/>
</dbReference>
<dbReference type="HAMAP" id="MF_00159">
    <property type="entry name" value="IspG"/>
    <property type="match status" value="1"/>
</dbReference>
<evidence type="ECO:0000256" key="7">
    <source>
        <dbReference type="HAMAP-Rule" id="MF_00159"/>
    </source>
</evidence>
<evidence type="ECO:0000256" key="6">
    <source>
        <dbReference type="ARBA" id="ARBA00023229"/>
    </source>
</evidence>
<evidence type="ECO:0000259" key="8">
    <source>
        <dbReference type="Pfam" id="PF04551"/>
    </source>
</evidence>
<sequence>MRRKTRVIKVGSLPLGGEFPIRVQSMTSTKTTDIDATLKQIEALIKEDCEIVRISVPDQKSLKAFKEIRKAIAIPLVADIHFNYRLAIGAIEAGADKIRINPGNIGEKEKVKEIIQALKLNGKACRIGVNSGSLEEDLIDKYGGVTPEALVESAIRWVDFFVNHGFYDIVVSVKSSSVRDTIEAYELLSQRIDFPLHLGVTEAGPLIPGTVKSSIAMGYLLYKGIGDTIRVSLTEDPVYEVRVAWEILKSLDLRYNGPVIISCPTCARTRVNLMELVHQVEERLRDVKKPLKIAIMGCEVNGPGEARDADIGVAAEPGRGVIFKKGVVVKRVHYEQIIEELLNLIQSEGGTNG</sequence>
<evidence type="ECO:0000256" key="5">
    <source>
        <dbReference type="ARBA" id="ARBA00023014"/>
    </source>
</evidence>
<feature type="domain" description="IspG C-terminal" evidence="9">
    <location>
        <begin position="260"/>
        <end position="346"/>
    </location>
</feature>
<dbReference type="Pfam" id="PF26540">
    <property type="entry name" value="GcpE_C"/>
    <property type="match status" value="1"/>
</dbReference>
<dbReference type="Gene3D" id="3.30.413.10">
    <property type="entry name" value="Sulfite Reductase Hemoprotein, domain 1"/>
    <property type="match status" value="1"/>
</dbReference>
<keyword evidence="3 7" id="KW-0560">Oxidoreductase</keyword>
<dbReference type="Gene3D" id="3.20.20.20">
    <property type="entry name" value="Dihydropteroate synthase-like"/>
    <property type="match status" value="1"/>
</dbReference>
<organism evidence="10">
    <name type="scientific">candidate division WOR-3 bacterium</name>
    <dbReference type="NCBI Taxonomy" id="2052148"/>
    <lineage>
        <taxon>Bacteria</taxon>
        <taxon>Bacteria division WOR-3</taxon>
    </lineage>
</organism>
<dbReference type="GO" id="GO:0016114">
    <property type="term" value="P:terpenoid biosynthetic process"/>
    <property type="evidence" value="ECO:0007669"/>
    <property type="project" value="InterPro"/>
</dbReference>
<dbReference type="SUPFAM" id="SSF51717">
    <property type="entry name" value="Dihydropteroate synthetase-like"/>
    <property type="match status" value="1"/>
</dbReference>
<dbReference type="FunFam" id="3.20.20.20:FF:000001">
    <property type="entry name" value="4-hydroxy-3-methylbut-2-en-1-yl diphosphate synthase (flavodoxin)"/>
    <property type="match status" value="1"/>
</dbReference>